<keyword evidence="5" id="KW-1185">Reference proteome</keyword>
<dbReference type="HOGENOM" id="CLU_166832_1_0_6"/>
<dbReference type="AlphaFoldDB" id="A4BUC3"/>
<dbReference type="Pfam" id="PF02604">
    <property type="entry name" value="PhdYeFM_antitox"/>
    <property type="match status" value="1"/>
</dbReference>
<dbReference type="InterPro" id="IPR006442">
    <property type="entry name" value="Antitoxin_Phd/YefM"/>
</dbReference>
<dbReference type="SUPFAM" id="SSF143120">
    <property type="entry name" value="YefM-like"/>
    <property type="match status" value="1"/>
</dbReference>
<dbReference type="OrthoDB" id="72009at2"/>
<accession>A4BUC3</accession>
<dbReference type="RefSeq" id="WP_004999288.1">
    <property type="nucleotide sequence ID" value="NZ_CH672427.1"/>
</dbReference>
<reference evidence="4 5" key="1">
    <citation type="submission" date="2006-02" db="EMBL/GenBank/DDBJ databases">
        <authorList>
            <person name="Waterbury J."/>
            <person name="Ferriera S."/>
            <person name="Johnson J."/>
            <person name="Kravitz S."/>
            <person name="Halpern A."/>
            <person name="Remington K."/>
            <person name="Beeson K."/>
            <person name="Tran B."/>
            <person name="Rogers Y.-H."/>
            <person name="Friedman R."/>
            <person name="Venter J.C."/>
        </authorList>
    </citation>
    <scope>NUCLEOTIDE SEQUENCE [LARGE SCALE GENOMIC DNA]</scope>
    <source>
        <strain evidence="4 5">Nb-231</strain>
    </source>
</reference>
<dbReference type="STRING" id="314278.NB231_01933"/>
<comment type="caution">
    <text evidence="4">The sequence shown here is derived from an EMBL/GenBank/DDBJ whole genome shotgun (WGS) entry which is preliminary data.</text>
</comment>
<evidence type="ECO:0000256" key="1">
    <source>
        <dbReference type="ARBA" id="ARBA00009981"/>
    </source>
</evidence>
<dbReference type="Proteomes" id="UP000003374">
    <property type="component" value="Unassembled WGS sequence"/>
</dbReference>
<proteinExistence type="inferred from homology"/>
<sequence>MSITTLSSREFNRDASRAKKAARNGPVFITDRGRASHVLLTIEEYQRITGNQASLVEALAMPGIADIEFEPPRLSDDLYRPADLS</sequence>
<evidence type="ECO:0000313" key="4">
    <source>
        <dbReference type="EMBL" id="EAR20637.1"/>
    </source>
</evidence>
<organism evidence="4 5">
    <name type="scientific">Nitrococcus mobilis Nb-231</name>
    <dbReference type="NCBI Taxonomy" id="314278"/>
    <lineage>
        <taxon>Bacteria</taxon>
        <taxon>Pseudomonadati</taxon>
        <taxon>Pseudomonadota</taxon>
        <taxon>Gammaproteobacteria</taxon>
        <taxon>Chromatiales</taxon>
        <taxon>Ectothiorhodospiraceae</taxon>
        <taxon>Nitrococcus</taxon>
    </lineage>
</organism>
<dbReference type="InterPro" id="IPR036165">
    <property type="entry name" value="YefM-like_sf"/>
</dbReference>
<dbReference type="EMBL" id="AAOF01000018">
    <property type="protein sequence ID" value="EAR20637.1"/>
    <property type="molecule type" value="Genomic_DNA"/>
</dbReference>
<protein>
    <recommendedName>
        <fullName evidence="2">Antitoxin</fullName>
    </recommendedName>
</protein>
<dbReference type="eggNOG" id="COG2161">
    <property type="taxonomic scope" value="Bacteria"/>
</dbReference>
<comment type="similarity">
    <text evidence="1 2">Belongs to the phD/YefM antitoxin family.</text>
</comment>
<dbReference type="Gene3D" id="3.40.1620.10">
    <property type="entry name" value="YefM-like domain"/>
    <property type="match status" value="1"/>
</dbReference>
<name>A4BUC3_9GAMM</name>
<evidence type="ECO:0000313" key="5">
    <source>
        <dbReference type="Proteomes" id="UP000003374"/>
    </source>
</evidence>
<feature type="region of interest" description="Disordered" evidence="3">
    <location>
        <begin position="1"/>
        <end position="23"/>
    </location>
</feature>
<evidence type="ECO:0000256" key="3">
    <source>
        <dbReference type="SAM" id="MobiDB-lite"/>
    </source>
</evidence>
<gene>
    <name evidence="4" type="ORF">NB231_01933</name>
</gene>
<comment type="function">
    <text evidence="2">Antitoxin component of a type II toxin-antitoxin (TA) system.</text>
</comment>
<evidence type="ECO:0000256" key="2">
    <source>
        <dbReference type="RuleBase" id="RU362080"/>
    </source>
</evidence>